<dbReference type="GO" id="GO:0051537">
    <property type="term" value="F:2 iron, 2 sulfur cluster binding"/>
    <property type="evidence" value="ECO:0007669"/>
    <property type="project" value="InterPro"/>
</dbReference>
<dbReference type="InterPro" id="IPR008090">
    <property type="entry name" value="Fe_iron_reduct"/>
</dbReference>
<evidence type="ECO:0008006" key="5">
    <source>
        <dbReference type="Google" id="ProtNLM"/>
    </source>
</evidence>
<feature type="domain" description="Ferric siderophore reductase C-terminal" evidence="2">
    <location>
        <begin position="236"/>
        <end position="253"/>
    </location>
</feature>
<dbReference type="AlphaFoldDB" id="A0A0D0KL14"/>
<dbReference type="Pfam" id="PF06276">
    <property type="entry name" value="FhuF"/>
    <property type="match status" value="1"/>
</dbReference>
<gene>
    <name evidence="3" type="ORF">RT97_22425</name>
</gene>
<evidence type="ECO:0000259" key="1">
    <source>
        <dbReference type="Pfam" id="PF06276"/>
    </source>
</evidence>
<dbReference type="GO" id="GO:0003824">
    <property type="term" value="F:catalytic activity"/>
    <property type="evidence" value="ECO:0007669"/>
    <property type="project" value="UniProtKB-ARBA"/>
</dbReference>
<feature type="domain" description="Aerobactin siderophore biosynthesis IucA/IucC-like C-terminal" evidence="1">
    <location>
        <begin position="66"/>
        <end position="196"/>
    </location>
</feature>
<dbReference type="Pfam" id="PF11575">
    <property type="entry name" value="FhuF_C"/>
    <property type="match status" value="1"/>
</dbReference>
<dbReference type="Proteomes" id="UP000032067">
    <property type="component" value="Unassembled WGS sequence"/>
</dbReference>
<organism evidence="3 4">
    <name type="scientific">Variovorax paradoxus</name>
    <dbReference type="NCBI Taxonomy" id="34073"/>
    <lineage>
        <taxon>Bacteria</taxon>
        <taxon>Pseudomonadati</taxon>
        <taxon>Pseudomonadota</taxon>
        <taxon>Betaproteobacteria</taxon>
        <taxon>Burkholderiales</taxon>
        <taxon>Comamonadaceae</taxon>
        <taxon>Variovorax</taxon>
    </lineage>
</organism>
<protein>
    <recommendedName>
        <fullName evidence="5">Siderophore-iron reductase FhuF</fullName>
    </recommendedName>
</protein>
<dbReference type="RefSeq" id="WP_042581041.1">
    <property type="nucleotide sequence ID" value="NZ_JXQQ01000058.1"/>
</dbReference>
<evidence type="ECO:0000313" key="4">
    <source>
        <dbReference type="Proteomes" id="UP000032067"/>
    </source>
</evidence>
<accession>A0A0D0KL14</accession>
<comment type="caution">
    <text evidence="3">The sequence shown here is derived from an EMBL/GenBank/DDBJ whole genome shotgun (WGS) entry which is preliminary data.</text>
</comment>
<name>A0A0D0KL14_VARPD</name>
<sequence>MIPILAPLFEGEDLRPFGERLQCAPVAPAGAVRVADLLAPDALMDVMRRSARFRRSDGRDLRPIASAWSLEYLAALLPPVIAAATVLEQVFPIGAEETWVVLDDDGNPGSFHILHTGAPMPGAATTIRYAPLLWQHLAPLFETIAPLTRLAPKILWGNAAREFDVVFEQALALTGLPAIAEDWARLVRDPVWPPRHCGGTEPTLQQGFDNPLHGRQREVRMFHDDHYDTVKLHRQCCLYHLLPGEDYCGACPLAPAHRETETETEAPGS</sequence>
<dbReference type="InterPro" id="IPR022770">
    <property type="entry name" value="IucA/IucC-like_C"/>
</dbReference>
<dbReference type="EMBL" id="JXQQ01000058">
    <property type="protein sequence ID" value="KIQ26797.1"/>
    <property type="molecule type" value="Genomic_DNA"/>
</dbReference>
<evidence type="ECO:0000313" key="3">
    <source>
        <dbReference type="EMBL" id="KIQ26797.1"/>
    </source>
</evidence>
<reference evidence="3 4" key="1">
    <citation type="submission" date="2014-12" db="EMBL/GenBank/DDBJ databases">
        <title>16Stimator: statistical estimation of ribosomal gene copy numbers from draft genome assemblies.</title>
        <authorList>
            <person name="Perisin M.A."/>
            <person name="Vetter M."/>
            <person name="Gilbert J.A."/>
            <person name="Bergelson J."/>
        </authorList>
    </citation>
    <scope>NUCLEOTIDE SEQUENCE [LARGE SCALE GENOMIC DNA]</scope>
    <source>
        <strain evidence="3 4">MEDvA23</strain>
    </source>
</reference>
<evidence type="ECO:0000259" key="2">
    <source>
        <dbReference type="Pfam" id="PF11575"/>
    </source>
</evidence>
<proteinExistence type="predicted"/>
<dbReference type="NCBIfam" id="TIGR03951">
    <property type="entry name" value="Fe_III_red_FhuF"/>
    <property type="match status" value="1"/>
</dbReference>
<dbReference type="InterPro" id="IPR024726">
    <property type="entry name" value="FhuF_C"/>
</dbReference>